<dbReference type="EMBL" id="LVYV01000045">
    <property type="protein sequence ID" value="KZD21474.1"/>
    <property type="molecule type" value="Genomic_DNA"/>
</dbReference>
<dbReference type="PANTHER" id="PTHR42103:SF2">
    <property type="entry name" value="AB HYDROLASE-1 DOMAIN-CONTAINING PROTEIN"/>
    <property type="match status" value="1"/>
</dbReference>
<dbReference type="Pfam" id="PF02129">
    <property type="entry name" value="Peptidase_S15"/>
    <property type="match status" value="1"/>
</dbReference>
<dbReference type="Proteomes" id="UP000076574">
    <property type="component" value="Unassembled WGS sequence"/>
</dbReference>
<dbReference type="EMBL" id="CP050292">
    <property type="protein sequence ID" value="QND71328.1"/>
    <property type="molecule type" value="Genomic_DNA"/>
</dbReference>
<dbReference type="InterPro" id="IPR001375">
    <property type="entry name" value="Peptidase_S9_cat"/>
</dbReference>
<dbReference type="PANTHER" id="PTHR42103">
    <property type="entry name" value="ALPHA/BETA-HYDROLASES SUPERFAMILY PROTEIN"/>
    <property type="match status" value="1"/>
</dbReference>
<feature type="domain" description="Peptidase S9 prolyl oligopeptidase catalytic" evidence="1">
    <location>
        <begin position="148"/>
        <end position="194"/>
    </location>
</feature>
<evidence type="ECO:0000259" key="2">
    <source>
        <dbReference type="Pfam" id="PF02129"/>
    </source>
</evidence>
<organism evidence="3 5">
    <name type="scientific">Tardiphaga robiniae</name>
    <dbReference type="NCBI Taxonomy" id="943830"/>
    <lineage>
        <taxon>Bacteria</taxon>
        <taxon>Pseudomonadati</taxon>
        <taxon>Pseudomonadota</taxon>
        <taxon>Alphaproteobacteria</taxon>
        <taxon>Hyphomicrobiales</taxon>
        <taxon>Nitrobacteraceae</taxon>
        <taxon>Tardiphaga</taxon>
    </lineage>
</organism>
<dbReference type="STRING" id="943830.A4A58_14000"/>
<dbReference type="ESTHER" id="rhopb-q213p5">
    <property type="family name" value="Atu1826-like"/>
</dbReference>
<sequence length="215" mass="23792">MPEVIFTGPAGRIEGRYHPAKQKNAPIAMVLHPHPQFAGTMNHQIVYQCYYAFVHRGFSVLRFNFRGVGRSQGSFDHGTGELSDAAAALDWAQTINPEARACWVAGFSFGAWIGMQLLMRRPEVEGFISIAPPANLYDFSFLAPCPSSGLIVHGEKDAVVPPKDVNTLVEKLKTQKGIVIDQHIIPGANHFFDNKLEPLMESVTGYLDMRLANVR</sequence>
<accession>A0A161QMY8</accession>
<evidence type="ECO:0000259" key="1">
    <source>
        <dbReference type="Pfam" id="PF00326"/>
    </source>
</evidence>
<protein>
    <submittedName>
        <fullName evidence="3">Alpha/beta hydrolase</fullName>
    </submittedName>
</protein>
<evidence type="ECO:0000313" key="6">
    <source>
        <dbReference type="Proteomes" id="UP000515291"/>
    </source>
</evidence>
<dbReference type="Pfam" id="PF00326">
    <property type="entry name" value="Peptidase_S9"/>
    <property type="match status" value="1"/>
</dbReference>
<reference evidence="6" key="2">
    <citation type="journal article" date="2020" name="Mol. Plant Microbe">
        <title>Rhizobial microsymbionts of the narrowly endemic Oxytropis species growing in Kamchatka are characterized by significant genetic diversity and possess a set of genes that are associated with T3SS and T6SS secretion systems and can affect the development of symbiosis.</title>
        <authorList>
            <person name="Safronova V."/>
            <person name="Guro P."/>
            <person name="Sazanova A."/>
            <person name="Kuznetsova I."/>
            <person name="Belimov A."/>
            <person name="Yakubov V."/>
            <person name="Chirak E."/>
            <person name="Afonin A."/>
            <person name="Gogolev Y."/>
            <person name="Andronov E."/>
            <person name="Tikhonovich I."/>
        </authorList>
    </citation>
    <scope>NUCLEOTIDE SEQUENCE [LARGE SCALE GENOMIC DNA]</scope>
    <source>
        <strain evidence="6">581</strain>
    </source>
</reference>
<dbReference type="Gene3D" id="3.40.50.1820">
    <property type="entry name" value="alpha/beta hydrolase"/>
    <property type="match status" value="1"/>
</dbReference>
<evidence type="ECO:0000313" key="3">
    <source>
        <dbReference type="EMBL" id="KZD21474.1"/>
    </source>
</evidence>
<reference evidence="4" key="3">
    <citation type="journal article" date="2020" name="Mol. Plant Microbe Interact.">
        <title>Complete genome sequences of four natural Pseudomonas isolates that catabolize a wide range of aromatic compounds relevant to lignin valorization.</title>
        <authorList>
            <person name="Hatmaker E.A."/>
            <person name="Presle G."/>
            <person name="Cannon O."/>
            <person name="Guss A.M."/>
            <person name="Elkins J.G."/>
        </authorList>
    </citation>
    <scope>NUCLEOTIDE SEQUENCE</scope>
    <source>
        <strain evidence="4">581</strain>
    </source>
</reference>
<feature type="domain" description="Xaa-Pro dipeptidyl-peptidase-like" evidence="2">
    <location>
        <begin position="17"/>
        <end position="138"/>
    </location>
</feature>
<dbReference type="RefSeq" id="WP_068736626.1">
    <property type="nucleotide sequence ID" value="NZ_CP050292.1"/>
</dbReference>
<dbReference type="KEGG" id="trb:HB776_08805"/>
<evidence type="ECO:0000313" key="5">
    <source>
        <dbReference type="Proteomes" id="UP000076574"/>
    </source>
</evidence>
<keyword evidence="5" id="KW-1185">Reference proteome</keyword>
<dbReference type="InterPro" id="IPR000383">
    <property type="entry name" value="Xaa-Pro-like_dom"/>
</dbReference>
<dbReference type="GO" id="GO:0008236">
    <property type="term" value="F:serine-type peptidase activity"/>
    <property type="evidence" value="ECO:0007669"/>
    <property type="project" value="InterPro"/>
</dbReference>
<proteinExistence type="predicted"/>
<keyword evidence="3" id="KW-0378">Hydrolase</keyword>
<name>A0A161QMY8_9BRAD</name>
<dbReference type="GO" id="GO:0006508">
    <property type="term" value="P:proteolysis"/>
    <property type="evidence" value="ECO:0007669"/>
    <property type="project" value="InterPro"/>
</dbReference>
<dbReference type="OrthoDB" id="9800435at2"/>
<dbReference type="Proteomes" id="UP000515291">
    <property type="component" value="Chromosome"/>
</dbReference>
<dbReference type="InterPro" id="IPR029058">
    <property type="entry name" value="AB_hydrolase_fold"/>
</dbReference>
<gene>
    <name evidence="3" type="ORF">A4A58_14000</name>
    <name evidence="4" type="ORF">HB776_08805</name>
</gene>
<dbReference type="SUPFAM" id="SSF53474">
    <property type="entry name" value="alpha/beta-Hydrolases"/>
    <property type="match status" value="1"/>
</dbReference>
<evidence type="ECO:0000313" key="4">
    <source>
        <dbReference type="EMBL" id="QND71328.1"/>
    </source>
</evidence>
<reference evidence="3 5" key="1">
    <citation type="submission" date="2016-03" db="EMBL/GenBank/DDBJ databases">
        <title>Microsymbionts genomes from the relict species Vavilovia formosa (Stev.) Fed.</title>
        <authorList>
            <person name="Kopat V."/>
            <person name="Chirak E."/>
            <person name="Kimeklis A."/>
            <person name="Andronov E."/>
        </authorList>
    </citation>
    <scope>NUCLEOTIDE SEQUENCE [LARGE SCALE GENOMIC DNA]</scope>
    <source>
        <strain evidence="3 5">Vaf07</strain>
    </source>
</reference>
<dbReference type="AlphaFoldDB" id="A0A161QMY8"/>